<dbReference type="AlphaFoldDB" id="A0A1H8GMK0"/>
<dbReference type="EMBL" id="FODH01000001">
    <property type="protein sequence ID" value="SEN45203.1"/>
    <property type="molecule type" value="Genomic_DNA"/>
</dbReference>
<evidence type="ECO:0000313" key="4">
    <source>
        <dbReference type="Proteomes" id="UP000683429"/>
    </source>
</evidence>
<reference evidence="1 4" key="2">
    <citation type="submission" date="2021-06" db="EMBL/GenBank/DDBJ databases">
        <title>Whole genome sequence of Paenibacillus sophorae DSM23020 for comparative genomics.</title>
        <authorList>
            <person name="Kim M.-J."/>
            <person name="Lee G."/>
            <person name="Shin J.-H."/>
        </authorList>
    </citation>
    <scope>NUCLEOTIDE SEQUENCE [LARGE SCALE GENOMIC DNA]</scope>
    <source>
        <strain evidence="1 4">DSM 23020</strain>
    </source>
</reference>
<accession>A0A1H8GMK0</accession>
<sequence length="82" mass="9589">MKRKAHELTEHPKYIVVHTEDRYLTKQAARVISKKLLRKIAAEKCFAHKEGQCNGCFTDAQELEYTCLFAWKMTVGRGQKLY</sequence>
<protein>
    <submittedName>
        <fullName evidence="2">Uncharacterized protein</fullName>
    </submittedName>
</protein>
<reference evidence="2 3" key="1">
    <citation type="submission" date="2016-10" db="EMBL/GenBank/DDBJ databases">
        <authorList>
            <person name="de Groot N.N."/>
        </authorList>
    </citation>
    <scope>NUCLEOTIDE SEQUENCE [LARGE SCALE GENOMIC DNA]</scope>
    <source>
        <strain evidence="2 3">CGMCC 1.10238</strain>
    </source>
</reference>
<dbReference type="EMBL" id="CP076607">
    <property type="protein sequence ID" value="QWU14277.1"/>
    <property type="molecule type" value="Genomic_DNA"/>
</dbReference>
<dbReference type="RefSeq" id="WP_036588151.1">
    <property type="nucleotide sequence ID" value="NZ_CP076607.1"/>
</dbReference>
<evidence type="ECO:0000313" key="3">
    <source>
        <dbReference type="Proteomes" id="UP000198809"/>
    </source>
</evidence>
<dbReference type="STRING" id="1333845.SAMN04487895_101574"/>
<dbReference type="OrthoDB" id="2627119at2"/>
<dbReference type="Proteomes" id="UP000198809">
    <property type="component" value="Unassembled WGS sequence"/>
</dbReference>
<proteinExistence type="predicted"/>
<evidence type="ECO:0000313" key="2">
    <source>
        <dbReference type="EMBL" id="SEN45203.1"/>
    </source>
</evidence>
<dbReference type="Proteomes" id="UP000683429">
    <property type="component" value="Chromosome"/>
</dbReference>
<organism evidence="2 3">
    <name type="scientific">Paenibacillus sophorae</name>
    <dbReference type="NCBI Taxonomy" id="1333845"/>
    <lineage>
        <taxon>Bacteria</taxon>
        <taxon>Bacillati</taxon>
        <taxon>Bacillota</taxon>
        <taxon>Bacilli</taxon>
        <taxon>Bacillales</taxon>
        <taxon>Paenibacillaceae</taxon>
        <taxon>Paenibacillus</taxon>
    </lineage>
</organism>
<evidence type="ECO:0000313" key="1">
    <source>
        <dbReference type="EMBL" id="QWU14277.1"/>
    </source>
</evidence>
<gene>
    <name evidence="1" type="ORF">KP014_20435</name>
    <name evidence="2" type="ORF">SAMN04487895_101574</name>
</gene>
<name>A0A1H8GMK0_9BACL</name>
<keyword evidence="4" id="KW-1185">Reference proteome</keyword>